<protein>
    <submittedName>
        <fullName evidence="2">Uncharacterized protein</fullName>
    </submittedName>
</protein>
<keyword evidence="3" id="KW-1185">Reference proteome</keyword>
<keyword evidence="1" id="KW-0732">Signal</keyword>
<comment type="caution">
    <text evidence="2">The sequence shown here is derived from an EMBL/GenBank/DDBJ whole genome shotgun (WGS) entry which is preliminary data.</text>
</comment>
<dbReference type="AlphaFoldDB" id="A0A2T7A033"/>
<accession>A0A2T7A033</accession>
<sequence>MKFTLIAAVSVLSTLVSGLALPNLVPRSTVFQPNVAVVIKEDFPTTSFPTTTAEVGRSNGQHNMKTLLAFVIPPCSGTCTVSFDGASSATGSQRMQFFTLGYPPSAGNTWNSKPYTDIHKGTFQTAGSSTGTVVEDFGLTFNCPSVITNYGFEVQPVWDNDYVTWDTTTAGYIITCP</sequence>
<reference evidence="2 3" key="1">
    <citation type="submission" date="2017-04" db="EMBL/GenBank/DDBJ databases">
        <title>Draft genome sequence of Tuber borchii Vittad., a whitish edible truffle.</title>
        <authorList>
            <consortium name="DOE Joint Genome Institute"/>
            <person name="Murat C."/>
            <person name="Kuo A."/>
            <person name="Barry K.W."/>
            <person name="Clum A."/>
            <person name="Dockter R.B."/>
            <person name="Fauchery L."/>
            <person name="Iotti M."/>
            <person name="Kohler A."/>
            <person name="Labutti K."/>
            <person name="Lindquist E.A."/>
            <person name="Lipzen A."/>
            <person name="Ohm R.A."/>
            <person name="Wang M."/>
            <person name="Grigoriev I.V."/>
            <person name="Zambonelli A."/>
            <person name="Martin F.M."/>
        </authorList>
    </citation>
    <scope>NUCLEOTIDE SEQUENCE [LARGE SCALE GENOMIC DNA]</scope>
    <source>
        <strain evidence="2 3">Tbo3840</strain>
    </source>
</reference>
<proteinExistence type="predicted"/>
<dbReference type="STRING" id="42251.A0A2T7A033"/>
<dbReference type="EMBL" id="NESQ01000050">
    <property type="protein sequence ID" value="PUU81108.1"/>
    <property type="molecule type" value="Genomic_DNA"/>
</dbReference>
<gene>
    <name evidence="2" type="ORF">B9Z19DRAFT_972524</name>
</gene>
<evidence type="ECO:0000256" key="1">
    <source>
        <dbReference type="SAM" id="SignalP"/>
    </source>
</evidence>
<dbReference type="OrthoDB" id="5356630at2759"/>
<evidence type="ECO:0000313" key="3">
    <source>
        <dbReference type="Proteomes" id="UP000244722"/>
    </source>
</evidence>
<feature type="chain" id="PRO_5015518669" evidence="1">
    <location>
        <begin position="21"/>
        <end position="177"/>
    </location>
</feature>
<dbReference type="Proteomes" id="UP000244722">
    <property type="component" value="Unassembled WGS sequence"/>
</dbReference>
<organism evidence="2 3">
    <name type="scientific">Tuber borchii</name>
    <name type="common">White truffle</name>
    <dbReference type="NCBI Taxonomy" id="42251"/>
    <lineage>
        <taxon>Eukaryota</taxon>
        <taxon>Fungi</taxon>
        <taxon>Dikarya</taxon>
        <taxon>Ascomycota</taxon>
        <taxon>Pezizomycotina</taxon>
        <taxon>Pezizomycetes</taxon>
        <taxon>Pezizales</taxon>
        <taxon>Tuberaceae</taxon>
        <taxon>Tuber</taxon>
    </lineage>
</organism>
<evidence type="ECO:0000313" key="2">
    <source>
        <dbReference type="EMBL" id="PUU81108.1"/>
    </source>
</evidence>
<feature type="signal peptide" evidence="1">
    <location>
        <begin position="1"/>
        <end position="20"/>
    </location>
</feature>
<name>A0A2T7A033_TUBBO</name>